<evidence type="ECO:0000256" key="8">
    <source>
        <dbReference type="ARBA" id="ARBA00022793"/>
    </source>
</evidence>
<dbReference type="NCBIfam" id="TIGR01161">
    <property type="entry name" value="purK"/>
    <property type="match status" value="1"/>
</dbReference>
<accession>A0AAD5T4T4</accession>
<dbReference type="InterPro" id="IPR033747">
    <property type="entry name" value="PurE_ClassI"/>
</dbReference>
<dbReference type="InterPro" id="IPR005875">
    <property type="entry name" value="PurK"/>
</dbReference>
<evidence type="ECO:0000313" key="13">
    <source>
        <dbReference type="EMBL" id="KAJ3129805.1"/>
    </source>
</evidence>
<keyword evidence="9 11" id="KW-0067">ATP-binding</keyword>
<evidence type="ECO:0000256" key="1">
    <source>
        <dbReference type="ARBA" id="ARBA00001244"/>
    </source>
</evidence>
<keyword evidence="8 11" id="KW-0210">Decarboxylase</keyword>
<comment type="pathway">
    <text evidence="2 11">Purine metabolism; IMP biosynthesis via de novo pathway; 5-amino-1-(5-phospho-D-ribosyl)imidazole-4-carboxylate from 5-amino-1-(5-phospho-D-ribosyl)imidazole (carboxylase route): step 1/1.</text>
</comment>
<organism evidence="13 14">
    <name type="scientific">Physocladia obscura</name>
    <dbReference type="NCBI Taxonomy" id="109957"/>
    <lineage>
        <taxon>Eukaryota</taxon>
        <taxon>Fungi</taxon>
        <taxon>Fungi incertae sedis</taxon>
        <taxon>Chytridiomycota</taxon>
        <taxon>Chytridiomycota incertae sedis</taxon>
        <taxon>Chytridiomycetes</taxon>
        <taxon>Chytridiales</taxon>
        <taxon>Chytriomycetaceae</taxon>
        <taxon>Physocladia</taxon>
    </lineage>
</organism>
<dbReference type="GO" id="GO:0004638">
    <property type="term" value="F:phosphoribosylaminoimidazole carboxylase activity"/>
    <property type="evidence" value="ECO:0007669"/>
    <property type="project" value="UniProtKB-UniRule"/>
</dbReference>
<dbReference type="SMART" id="SM01001">
    <property type="entry name" value="AIRC"/>
    <property type="match status" value="1"/>
</dbReference>
<dbReference type="PIRSF" id="PIRSF001340">
    <property type="entry name" value="AIR_carboxylase"/>
    <property type="match status" value="1"/>
</dbReference>
<dbReference type="SUPFAM" id="SSF51246">
    <property type="entry name" value="Rudiment single hybrid motif"/>
    <property type="match status" value="1"/>
</dbReference>
<dbReference type="Gene3D" id="3.30.1490.20">
    <property type="entry name" value="ATP-grasp fold, A domain"/>
    <property type="match status" value="1"/>
</dbReference>
<dbReference type="FunFam" id="3.40.50.1970:FF:000013">
    <property type="entry name" value="Phosphoribosylaminoimidazole carboxylase"/>
    <property type="match status" value="1"/>
</dbReference>
<dbReference type="InterPro" id="IPR011054">
    <property type="entry name" value="Rudment_hybrid_motif"/>
</dbReference>
<dbReference type="FunFam" id="3.30.470.20:FF:000037">
    <property type="entry name" value="Phosphoribosylaminoimidazole carboxylase, chloroplastic"/>
    <property type="match status" value="1"/>
</dbReference>
<dbReference type="InterPro" id="IPR016185">
    <property type="entry name" value="PreATP-grasp_dom_sf"/>
</dbReference>
<evidence type="ECO:0000256" key="6">
    <source>
        <dbReference type="ARBA" id="ARBA00022741"/>
    </source>
</evidence>
<protein>
    <recommendedName>
        <fullName evidence="5 11">Phosphoribosylaminoimidazole carboxylase</fullName>
        <ecNumber evidence="4 11">4.1.1.21</ecNumber>
    </recommendedName>
</protein>
<dbReference type="GO" id="GO:0006189">
    <property type="term" value="P:'de novo' IMP biosynthetic process"/>
    <property type="evidence" value="ECO:0007669"/>
    <property type="project" value="UniProtKB-UniRule"/>
</dbReference>
<evidence type="ECO:0000256" key="11">
    <source>
        <dbReference type="PIRNR" id="PIRNR001340"/>
    </source>
</evidence>
<keyword evidence="10 11" id="KW-0456">Lyase</keyword>
<dbReference type="GO" id="GO:0005524">
    <property type="term" value="F:ATP binding"/>
    <property type="evidence" value="ECO:0007669"/>
    <property type="project" value="UniProtKB-UniRule"/>
</dbReference>
<dbReference type="AlphaFoldDB" id="A0AAD5T4T4"/>
<evidence type="ECO:0000259" key="12">
    <source>
        <dbReference type="PROSITE" id="PS50975"/>
    </source>
</evidence>
<dbReference type="Gene3D" id="3.30.470.20">
    <property type="entry name" value="ATP-grasp fold, B domain"/>
    <property type="match status" value="1"/>
</dbReference>
<dbReference type="EMBL" id="JADGJH010000408">
    <property type="protein sequence ID" value="KAJ3129805.1"/>
    <property type="molecule type" value="Genomic_DNA"/>
</dbReference>
<dbReference type="HAMAP" id="MF_01929">
    <property type="entry name" value="PurE_classI"/>
    <property type="match status" value="1"/>
</dbReference>
<dbReference type="Pfam" id="PF22660">
    <property type="entry name" value="RS_preATP-grasp-like"/>
    <property type="match status" value="1"/>
</dbReference>
<reference evidence="13" key="1">
    <citation type="submission" date="2020-05" db="EMBL/GenBank/DDBJ databases">
        <title>Phylogenomic resolution of chytrid fungi.</title>
        <authorList>
            <person name="Stajich J.E."/>
            <person name="Amses K."/>
            <person name="Simmons R."/>
            <person name="Seto K."/>
            <person name="Myers J."/>
            <person name="Bonds A."/>
            <person name="Quandt C.A."/>
            <person name="Barry K."/>
            <person name="Liu P."/>
            <person name="Grigoriev I."/>
            <person name="Longcore J.E."/>
            <person name="James T.Y."/>
        </authorList>
    </citation>
    <scope>NUCLEOTIDE SEQUENCE</scope>
    <source>
        <strain evidence="13">JEL0513</strain>
    </source>
</reference>
<dbReference type="Pfam" id="PF17769">
    <property type="entry name" value="PurK_C"/>
    <property type="match status" value="1"/>
</dbReference>
<dbReference type="InterPro" id="IPR054350">
    <property type="entry name" value="PurT/PurK_preATP-grasp"/>
</dbReference>
<dbReference type="Proteomes" id="UP001211907">
    <property type="component" value="Unassembled WGS sequence"/>
</dbReference>
<dbReference type="NCBIfam" id="TIGR01162">
    <property type="entry name" value="purE"/>
    <property type="match status" value="1"/>
</dbReference>
<evidence type="ECO:0000256" key="10">
    <source>
        <dbReference type="ARBA" id="ARBA00023239"/>
    </source>
</evidence>
<dbReference type="PANTHER" id="PTHR11609:SF5">
    <property type="entry name" value="PHOSPHORIBOSYLAMINOIMIDAZOLE CARBOXYLASE"/>
    <property type="match status" value="1"/>
</dbReference>
<sequence>MLVEAANRLNIKTLVLDSAANPASQVSGHHTKDDHIIGSFQDPVLIAELAKKCNVLTVEIEHVDTKGLDAALEQNLVDQIHPTPQTIRTIQDKYAQKLHLIKHNIPVADSKDVSSAADIDRAVSEFGVGYPVMLKSKTLAYDGRGNRVIKSASEIAQAITDLGGGPENKGPELYVEKWIPFSRELAVMVARSVSGNVVSYPCVETVQKDNVCHIVVAPAQIDGLVREKARRVAENAVTSFDGAGIFGVEMFLLLDDTIILNEIAPRPHNSGHYTIEACHTSQYENHLRAILDMPLGNPEMKVAASVMINLLGSGSTLEDMESSVLGPSRAAFSVPGASIHLYGKESCRKGRKMGHITLTANSMPEAAAGTRTILEYNGLIDTATVSALTPAPVVGIIMGSDSDLPTLKAAANILQEFGVPFELTIVSAHRTPKRMVQYAETAAARGLKVIIAAAGGAAHLPGMVAALTALPVIGVPVALKQLDGVDSLYSICQMPRGVPVATVAINNSTNAALLAIRILGSTVPQYLEKIEIYAKNSEAEVLGKVKTLESIGWKDY</sequence>
<dbReference type="InterPro" id="IPR013815">
    <property type="entry name" value="ATP_grasp_subdomain_1"/>
</dbReference>
<keyword evidence="14" id="KW-1185">Reference proteome</keyword>
<evidence type="ECO:0000256" key="5">
    <source>
        <dbReference type="ARBA" id="ARBA00021059"/>
    </source>
</evidence>
<evidence type="ECO:0000313" key="14">
    <source>
        <dbReference type="Proteomes" id="UP001211907"/>
    </source>
</evidence>
<dbReference type="Gene3D" id="3.40.50.20">
    <property type="match status" value="1"/>
</dbReference>
<dbReference type="InterPro" id="IPR011761">
    <property type="entry name" value="ATP-grasp"/>
</dbReference>
<dbReference type="SUPFAM" id="SSF56059">
    <property type="entry name" value="Glutathione synthetase ATP-binding domain-like"/>
    <property type="match status" value="1"/>
</dbReference>
<gene>
    <name evidence="13" type="primary">ADE2_2</name>
    <name evidence="13" type="ORF">HK100_008392</name>
</gene>
<dbReference type="PROSITE" id="PS50975">
    <property type="entry name" value="ATP_GRASP"/>
    <property type="match status" value="1"/>
</dbReference>
<dbReference type="PANTHER" id="PTHR11609">
    <property type="entry name" value="PURINE BIOSYNTHESIS PROTEIN 6/7, PUR6/7"/>
    <property type="match status" value="1"/>
</dbReference>
<dbReference type="Pfam" id="PF00731">
    <property type="entry name" value="AIRC"/>
    <property type="match status" value="1"/>
</dbReference>
<dbReference type="InterPro" id="IPR016301">
    <property type="entry name" value="Ade2_fungi/plant"/>
</dbReference>
<evidence type="ECO:0000256" key="2">
    <source>
        <dbReference type="ARBA" id="ARBA00004747"/>
    </source>
</evidence>
<comment type="catalytic activity">
    <reaction evidence="1 11">
        <text>5-amino-1-(5-phospho-D-ribosyl)imidazole-4-carboxylate + H(+) = 5-amino-1-(5-phospho-beta-D-ribosyl)imidazole + CO2</text>
        <dbReference type="Rhea" id="RHEA:10792"/>
        <dbReference type="ChEBI" id="CHEBI:15378"/>
        <dbReference type="ChEBI" id="CHEBI:16526"/>
        <dbReference type="ChEBI" id="CHEBI:77657"/>
        <dbReference type="ChEBI" id="CHEBI:137981"/>
        <dbReference type="EC" id="4.1.1.21"/>
    </reaction>
</comment>
<dbReference type="InterPro" id="IPR040686">
    <property type="entry name" value="PurK_C"/>
</dbReference>
<dbReference type="EC" id="4.1.1.21" evidence="4 11"/>
<dbReference type="InterPro" id="IPR000031">
    <property type="entry name" value="PurE_dom"/>
</dbReference>
<keyword evidence="6 11" id="KW-0547">Nucleotide-binding</keyword>
<keyword evidence="7 11" id="KW-0658">Purine biosynthesis</keyword>
<dbReference type="Pfam" id="PF02222">
    <property type="entry name" value="ATP-grasp"/>
    <property type="match status" value="1"/>
</dbReference>
<name>A0AAD5T4T4_9FUNG</name>
<dbReference type="HAMAP" id="MF_01928">
    <property type="entry name" value="PurK"/>
    <property type="match status" value="1"/>
</dbReference>
<dbReference type="NCBIfam" id="NF004679">
    <property type="entry name" value="PRK06019.1-5"/>
    <property type="match status" value="1"/>
</dbReference>
<feature type="domain" description="ATP-grasp" evidence="12">
    <location>
        <begin position="97"/>
        <end position="291"/>
    </location>
</feature>
<dbReference type="Gene3D" id="3.40.50.1970">
    <property type="match status" value="1"/>
</dbReference>
<comment type="caution">
    <text evidence="13">The sequence shown here is derived from an EMBL/GenBank/DDBJ whole genome shotgun (WGS) entry which is preliminary data.</text>
</comment>
<evidence type="ECO:0000256" key="7">
    <source>
        <dbReference type="ARBA" id="ARBA00022755"/>
    </source>
</evidence>
<dbReference type="InterPro" id="IPR003135">
    <property type="entry name" value="ATP-grasp_carboxylate-amine"/>
</dbReference>
<dbReference type="SUPFAM" id="SSF52440">
    <property type="entry name" value="PreATP-grasp domain"/>
    <property type="match status" value="1"/>
</dbReference>
<evidence type="ECO:0000256" key="4">
    <source>
        <dbReference type="ARBA" id="ARBA00012329"/>
    </source>
</evidence>
<evidence type="ECO:0000256" key="9">
    <source>
        <dbReference type="ARBA" id="ARBA00022840"/>
    </source>
</evidence>
<comment type="similarity">
    <text evidence="3 11">In the C-terminal section; belongs to the AIR carboxylase family. Class I subfamily.</text>
</comment>
<dbReference type="GO" id="GO:0046872">
    <property type="term" value="F:metal ion binding"/>
    <property type="evidence" value="ECO:0007669"/>
    <property type="project" value="InterPro"/>
</dbReference>
<dbReference type="SUPFAM" id="SSF52255">
    <property type="entry name" value="N5-CAIR mutase (phosphoribosylaminoimidazole carboxylase, PurE)"/>
    <property type="match status" value="1"/>
</dbReference>
<proteinExistence type="inferred from homology"/>
<evidence type="ECO:0000256" key="3">
    <source>
        <dbReference type="ARBA" id="ARBA00006114"/>
    </source>
</evidence>